<organism evidence="2 3">
    <name type="scientific">Emiliania huxleyi (strain CCMP1516)</name>
    <dbReference type="NCBI Taxonomy" id="280463"/>
    <lineage>
        <taxon>Eukaryota</taxon>
        <taxon>Haptista</taxon>
        <taxon>Haptophyta</taxon>
        <taxon>Prymnesiophyceae</taxon>
        <taxon>Isochrysidales</taxon>
        <taxon>Noelaerhabdaceae</taxon>
        <taxon>Emiliania</taxon>
    </lineage>
</organism>
<reference evidence="2" key="2">
    <citation type="submission" date="2024-10" db="UniProtKB">
        <authorList>
            <consortium name="EnsemblProtists"/>
        </authorList>
    </citation>
    <scope>IDENTIFICATION</scope>
</reference>
<dbReference type="GeneID" id="17255906"/>
<dbReference type="PaxDb" id="2903-EOD09786"/>
<keyword evidence="3" id="KW-1185">Reference proteome</keyword>
<dbReference type="KEGG" id="ehx:EMIHUDRAFT_216366"/>
<sequence>MCFYDLDVGANERERSRIRWQTSDMLHYDNASSLPEGSVCPQGAYNPNTGVGCDPSTGVGCDPCGTVVAPYAYTDLTQAAIEAGCKCFENTVSFTLRWCQPEFNSSGVLVPAACYIKIPGDPSHAIEPQLYENKVEGGALLVSPFRVPITPDNPRGRAYSYYNESQELGDGCVQFIATQQGVGGDNPSSRTDVFKPLADLSERERYDVLPKALSGVGDDQFNVDYHDCGRGCSCGASVTFNPPGYFMANSEAGNLAPGWRVEANEVGLSAGWTDEQCNNTQTNQTTFTERCHYVNDATNQTAWFRCDDNPRTPTAPGGLSDCFEYAGRNFLFSIDNPPPEPRFRECWFCNEISDGTFGIKDLSSFLRYEAFSVREAGSMNEGLYNINNEDGTASLKGTTDPTRACGVADCCPDTTADGCESGVKRPANPWLQEVRLHLTPPFVLREYHTGGLVYSAAGRTSLARFVRVGTCLPGCVEIDATEDNIVFSNRGMSTGFRDSEFDKKPATRMSPVTGEIEPVLACVGGWPACIELCEPVDCTKNCRPSACYSEEYRCVDCGDWEVPIFELTQEEACGRVGLFKEECEAAGCCEYGGENTSIVFNIQGLGYPIPLPTGFEGTVGIYNGTSCDADPGDPDGIPLIGNLLPTLTAPMPPGEAWPVEFETSDSADSDSLRTSIKIDLGMTHEQLLGKLVAVKLRLKGTQDYQIAACAPMGGAEPRDPNSEAFSRLRARSLGNGGQPGTPPVYGQTLVSFACLPKGRGEASCQSGRVDDSTVPKKGPFEGPLPDLQQCIATQSTHPSPPPNSPFPPSLPDAQPNTCIGDSLLLKCGIKPSAQNDSLFYPALVAPNENPPGGLQGTTTTGYYAEQCSGRLTGEPGANFGFTPPNGRGSAGEPSVETGEPLCAFHPHMPEPQYPLYSEDANFQELPPTTPPPPLRPCTEPFGCEGAGPNFGFNTNAPAPKATCDAMPMPVGFVTDLPVFMNRYINGAAYPSFWSKLCDPFVCDWRPTVPAYNGSMIPNKNHWRCVQCSTLFNEMNDYCRGSSDEGPGIEPWMGRKSYFADDVYTRLYPIETSLSWAACKYSPDPAVCSNATTATNATTPDQKCGDGVYVNCELDTSGQCVPKPKDAVTCPRPDPSLDDEKACKEGGCRLETIVQARAFAKQNDYCRGSSDEGPGIEPWMGRKSYFADDVYTRLYPIETSLSWAACKYSPDPAVCSNATTATNATTPDQKCGDGVYVNCELDTSGQCVPKPKDAVTCPRPDPSLDDEKACKEGGCRLETIVWNGEECTSECPSWCTPPSPPPACTDLVGRNRKQGGCLSIWPPGGNCDSYFESFGRIYQLCEDKGRGFCEQSSGFRVKTTKIYEVPDTPTRKRAVVLGRDVFLVES</sequence>
<reference evidence="3" key="1">
    <citation type="journal article" date="2013" name="Nature">
        <title>Pan genome of the phytoplankton Emiliania underpins its global distribution.</title>
        <authorList>
            <person name="Read B.A."/>
            <person name="Kegel J."/>
            <person name="Klute M.J."/>
            <person name="Kuo A."/>
            <person name="Lefebvre S.C."/>
            <person name="Maumus F."/>
            <person name="Mayer C."/>
            <person name="Miller J."/>
            <person name="Monier A."/>
            <person name="Salamov A."/>
            <person name="Young J."/>
            <person name="Aguilar M."/>
            <person name="Claverie J.M."/>
            <person name="Frickenhaus S."/>
            <person name="Gonzalez K."/>
            <person name="Herman E.K."/>
            <person name="Lin Y.C."/>
            <person name="Napier J."/>
            <person name="Ogata H."/>
            <person name="Sarno A.F."/>
            <person name="Shmutz J."/>
            <person name="Schroeder D."/>
            <person name="de Vargas C."/>
            <person name="Verret F."/>
            <person name="von Dassow P."/>
            <person name="Valentin K."/>
            <person name="Van de Peer Y."/>
            <person name="Wheeler G."/>
            <person name="Dacks J.B."/>
            <person name="Delwiche C.F."/>
            <person name="Dyhrman S.T."/>
            <person name="Glockner G."/>
            <person name="John U."/>
            <person name="Richards T."/>
            <person name="Worden A.Z."/>
            <person name="Zhang X."/>
            <person name="Grigoriev I.V."/>
            <person name="Allen A.E."/>
            <person name="Bidle K."/>
            <person name="Borodovsky M."/>
            <person name="Bowler C."/>
            <person name="Brownlee C."/>
            <person name="Cock J.M."/>
            <person name="Elias M."/>
            <person name="Gladyshev V.N."/>
            <person name="Groth M."/>
            <person name="Guda C."/>
            <person name="Hadaegh A."/>
            <person name="Iglesias-Rodriguez M.D."/>
            <person name="Jenkins J."/>
            <person name="Jones B.M."/>
            <person name="Lawson T."/>
            <person name="Leese F."/>
            <person name="Lindquist E."/>
            <person name="Lobanov A."/>
            <person name="Lomsadze A."/>
            <person name="Malik S.B."/>
            <person name="Marsh M.E."/>
            <person name="Mackinder L."/>
            <person name="Mock T."/>
            <person name="Mueller-Roeber B."/>
            <person name="Pagarete A."/>
            <person name="Parker M."/>
            <person name="Probert I."/>
            <person name="Quesneville H."/>
            <person name="Raines C."/>
            <person name="Rensing S.A."/>
            <person name="Riano-Pachon D.M."/>
            <person name="Richier S."/>
            <person name="Rokitta S."/>
            <person name="Shiraiwa Y."/>
            <person name="Soanes D.M."/>
            <person name="van der Giezen M."/>
            <person name="Wahlund T.M."/>
            <person name="Williams B."/>
            <person name="Wilson W."/>
            <person name="Wolfe G."/>
            <person name="Wurch L.L."/>
        </authorList>
    </citation>
    <scope>NUCLEOTIDE SEQUENCE</scope>
</reference>
<feature type="region of interest" description="Disordered" evidence="1">
    <location>
        <begin position="762"/>
        <end position="783"/>
    </location>
</feature>
<name>A0A0D3IEV1_EMIH1</name>
<evidence type="ECO:0000313" key="2">
    <source>
        <dbReference type="EnsemblProtists" id="EOD09786"/>
    </source>
</evidence>
<proteinExistence type="predicted"/>
<dbReference type="Proteomes" id="UP000013827">
    <property type="component" value="Unassembled WGS sequence"/>
</dbReference>
<evidence type="ECO:0000313" key="3">
    <source>
        <dbReference type="Proteomes" id="UP000013827"/>
    </source>
</evidence>
<dbReference type="EnsemblProtists" id="EOD09786">
    <property type="protein sequence ID" value="EOD09786"/>
    <property type="gene ID" value="EMIHUDRAFT_216366"/>
</dbReference>
<evidence type="ECO:0000256" key="1">
    <source>
        <dbReference type="SAM" id="MobiDB-lite"/>
    </source>
</evidence>
<dbReference type="HOGENOM" id="CLU_255350_0_0_1"/>
<dbReference type="RefSeq" id="XP_005762215.1">
    <property type="nucleotide sequence ID" value="XM_005762158.1"/>
</dbReference>
<protein>
    <submittedName>
        <fullName evidence="2">Uncharacterized protein</fullName>
    </submittedName>
</protein>
<accession>A0A0D3IEV1</accession>